<sequence length="91" mass="10730">MQLFRHRHIAMSAEADSKMDVRQLNDVDTNLYSRQIYALDCKELNSRRCAPCDDPRPESDNLEPIFRRNTTCGRRTWEKIVHRLLLKGLLS</sequence>
<evidence type="ECO:0000313" key="1">
    <source>
        <dbReference type="Proteomes" id="UP000887575"/>
    </source>
</evidence>
<dbReference type="WBParaSite" id="MBELARI_LOCUS8329">
    <property type="protein sequence ID" value="MBELARI_LOCUS8329"/>
    <property type="gene ID" value="MBELARI_LOCUS8329"/>
</dbReference>
<name>A0AAF3FN23_9BILA</name>
<proteinExistence type="predicted"/>
<organism evidence="1 2">
    <name type="scientific">Mesorhabditis belari</name>
    <dbReference type="NCBI Taxonomy" id="2138241"/>
    <lineage>
        <taxon>Eukaryota</taxon>
        <taxon>Metazoa</taxon>
        <taxon>Ecdysozoa</taxon>
        <taxon>Nematoda</taxon>
        <taxon>Chromadorea</taxon>
        <taxon>Rhabditida</taxon>
        <taxon>Rhabditina</taxon>
        <taxon>Rhabditomorpha</taxon>
        <taxon>Rhabditoidea</taxon>
        <taxon>Rhabditidae</taxon>
        <taxon>Mesorhabditinae</taxon>
        <taxon>Mesorhabditis</taxon>
    </lineage>
</organism>
<keyword evidence="1" id="KW-1185">Reference proteome</keyword>
<reference evidence="2" key="1">
    <citation type="submission" date="2024-02" db="UniProtKB">
        <authorList>
            <consortium name="WormBaseParasite"/>
        </authorList>
    </citation>
    <scope>IDENTIFICATION</scope>
</reference>
<protein>
    <submittedName>
        <fullName evidence="2">Uncharacterized protein</fullName>
    </submittedName>
</protein>
<dbReference type="Proteomes" id="UP000887575">
    <property type="component" value="Unassembled WGS sequence"/>
</dbReference>
<dbReference type="AlphaFoldDB" id="A0AAF3FN23"/>
<accession>A0AAF3FN23</accession>
<evidence type="ECO:0000313" key="2">
    <source>
        <dbReference type="WBParaSite" id="MBELARI_LOCUS8329"/>
    </source>
</evidence>